<sequence length="281" mass="29656">MYSQLRDAPPAPGDYSASLHLAAPHAHHSHHQQPIHTEEDSKPGSFGGLRRPYLNNLPSLHLLNPPMSPPGLSSSASSATSAGSATNNLLTPPTFESAATATSSTAPEAYSIAPSSSFPNNSSMSYWAAASSARYVAEPGRVASADVVFVYVVTILAAVVVIDRVVTLCDVIICRCSCWQQFSRSILPTNRSVVIPIATGTIVTAAIINITAATRSLDFYLFGADFFHPLPVRLPTVIPPVITATATTVLLRHISAMAISSADESAVRTRATTVAYFAPLV</sequence>
<dbReference type="EMBL" id="KV454291">
    <property type="protein sequence ID" value="ODQ75082.1"/>
    <property type="molecule type" value="Genomic_DNA"/>
</dbReference>
<feature type="region of interest" description="Disordered" evidence="1">
    <location>
        <begin position="64"/>
        <end position="87"/>
    </location>
</feature>
<feature type="transmembrane region" description="Helical" evidence="2">
    <location>
        <begin position="148"/>
        <end position="173"/>
    </location>
</feature>
<name>A0A1E3QDA9_LIPST</name>
<feature type="transmembrane region" description="Helical" evidence="2">
    <location>
        <begin position="193"/>
        <end position="212"/>
    </location>
</feature>
<evidence type="ECO:0000313" key="4">
    <source>
        <dbReference type="Proteomes" id="UP000094385"/>
    </source>
</evidence>
<reference evidence="3 4" key="1">
    <citation type="journal article" date="2016" name="Proc. Natl. Acad. Sci. U.S.A.">
        <title>Comparative genomics of biotechnologically important yeasts.</title>
        <authorList>
            <person name="Riley R."/>
            <person name="Haridas S."/>
            <person name="Wolfe K.H."/>
            <person name="Lopes M.R."/>
            <person name="Hittinger C.T."/>
            <person name="Goeker M."/>
            <person name="Salamov A.A."/>
            <person name="Wisecaver J.H."/>
            <person name="Long T.M."/>
            <person name="Calvey C.H."/>
            <person name="Aerts A.L."/>
            <person name="Barry K.W."/>
            <person name="Choi C."/>
            <person name="Clum A."/>
            <person name="Coughlan A.Y."/>
            <person name="Deshpande S."/>
            <person name="Douglass A.P."/>
            <person name="Hanson S.J."/>
            <person name="Klenk H.-P."/>
            <person name="LaButti K.M."/>
            <person name="Lapidus A."/>
            <person name="Lindquist E.A."/>
            <person name="Lipzen A.M."/>
            <person name="Meier-Kolthoff J.P."/>
            <person name="Ohm R.A."/>
            <person name="Otillar R.P."/>
            <person name="Pangilinan J.L."/>
            <person name="Peng Y."/>
            <person name="Rokas A."/>
            <person name="Rosa C.A."/>
            <person name="Scheuner C."/>
            <person name="Sibirny A.A."/>
            <person name="Slot J.C."/>
            <person name="Stielow J.B."/>
            <person name="Sun H."/>
            <person name="Kurtzman C.P."/>
            <person name="Blackwell M."/>
            <person name="Grigoriev I.V."/>
            <person name="Jeffries T.W."/>
        </authorList>
    </citation>
    <scope>NUCLEOTIDE SEQUENCE [LARGE SCALE GENOMIC DNA]</scope>
    <source>
        <strain evidence="3 4">NRRL Y-11557</strain>
    </source>
</reference>
<evidence type="ECO:0000313" key="3">
    <source>
        <dbReference type="EMBL" id="ODQ75082.1"/>
    </source>
</evidence>
<proteinExistence type="predicted"/>
<feature type="transmembrane region" description="Helical" evidence="2">
    <location>
        <begin position="232"/>
        <end position="251"/>
    </location>
</feature>
<evidence type="ECO:0000256" key="1">
    <source>
        <dbReference type="SAM" id="MobiDB-lite"/>
    </source>
</evidence>
<gene>
    <name evidence="3" type="ORF">LIPSTDRAFT_103141</name>
</gene>
<feature type="region of interest" description="Disordered" evidence="1">
    <location>
        <begin position="24"/>
        <end position="50"/>
    </location>
</feature>
<organism evidence="3 4">
    <name type="scientific">Lipomyces starkeyi NRRL Y-11557</name>
    <dbReference type="NCBI Taxonomy" id="675824"/>
    <lineage>
        <taxon>Eukaryota</taxon>
        <taxon>Fungi</taxon>
        <taxon>Dikarya</taxon>
        <taxon>Ascomycota</taxon>
        <taxon>Saccharomycotina</taxon>
        <taxon>Lipomycetes</taxon>
        <taxon>Lipomycetales</taxon>
        <taxon>Lipomycetaceae</taxon>
        <taxon>Lipomyces</taxon>
    </lineage>
</organism>
<protein>
    <submittedName>
        <fullName evidence="3">Uncharacterized protein</fullName>
    </submittedName>
</protein>
<keyword evidence="4" id="KW-1185">Reference proteome</keyword>
<keyword evidence="2" id="KW-1133">Transmembrane helix</keyword>
<keyword evidence="2" id="KW-0472">Membrane</keyword>
<accession>A0A1E3QDA9</accession>
<dbReference type="AlphaFoldDB" id="A0A1E3QDA9"/>
<evidence type="ECO:0000256" key="2">
    <source>
        <dbReference type="SAM" id="Phobius"/>
    </source>
</evidence>
<keyword evidence="2" id="KW-0812">Transmembrane</keyword>
<dbReference type="Proteomes" id="UP000094385">
    <property type="component" value="Unassembled WGS sequence"/>
</dbReference>